<feature type="transmembrane region" description="Helical" evidence="2">
    <location>
        <begin position="714"/>
        <end position="737"/>
    </location>
</feature>
<dbReference type="Proteomes" id="UP001201980">
    <property type="component" value="Unassembled WGS sequence"/>
</dbReference>
<feature type="transmembrane region" description="Helical" evidence="2">
    <location>
        <begin position="526"/>
        <end position="544"/>
    </location>
</feature>
<keyword evidence="4" id="KW-1185">Reference proteome</keyword>
<dbReference type="Pfam" id="PF11915">
    <property type="entry name" value="DUF3433"/>
    <property type="match status" value="2"/>
</dbReference>
<protein>
    <submittedName>
        <fullName evidence="3">Uncharacterized protein</fullName>
    </submittedName>
</protein>
<comment type="caution">
    <text evidence="3">The sequence shown here is derived from an EMBL/GenBank/DDBJ whole genome shotgun (WGS) entry which is preliminary data.</text>
</comment>
<dbReference type="EMBL" id="JAKWBI020000088">
    <property type="protein sequence ID" value="KAJ2903197.1"/>
    <property type="molecule type" value="Genomic_DNA"/>
</dbReference>
<feature type="transmembrane region" description="Helical" evidence="2">
    <location>
        <begin position="1086"/>
        <end position="1108"/>
    </location>
</feature>
<feature type="compositionally biased region" description="Polar residues" evidence="1">
    <location>
        <begin position="10"/>
        <end position="22"/>
    </location>
</feature>
<sequence>MDPQPESEVTFPSSTDNNTGNEKLSSATLPSFAVLPPPWCPAWLGKKVFLGFAFLFIALMTSVITLGVYSSNSPDGLGRADQDVHYAWRLGPTAVLVLVSAVWTRVELQGLLFTPWIALRAAKKQEDVQSLVRLDYLSKNQISALFHSWLQGHYFATIILVVGLLLKVLLILSSSLIYSETTDITTTLQIQHSDVFVFPGPTDGQGTWIDLNESDTRPFYDVLGTHRQNATYPTGTSKTFAYQLFGPSEADEEADQLLPPTLGTTSDSRLISQVSTFSMAAECELPSVWEEEFLDDRQVWNLTYGFSSCDQLYNWTIPAADTVPEEGEEFATRVALLFYDENSKYASEKCMPAGLGESRMMVGAGRINTRRNPDNRDQIQMITVPLGVAFCQLKMKRQAREVVQYFNGTTAVESVDGDEGELEETAMDAMNVILASVPYTAEWGSRSIMQALSVFSGGFEFTPEADFSLDQKHDGLHEGMAKVVNDFITDIGAFVGHYRLRHPEVSDQVGGLVVPVECVWINNSTMIAFVAILGILLACSALLWSPIGKNLVWSQNPTTSMGFAATQRFINYHQLCTVSKDTQPSWHRKSGELGDPKFHSPWPLKKTYRLLGSAYLVVLIAILGVLHTLSHRPNGIGWLGSSVGISDKYLWTTIPALLAFLASTYATASNFEIRRLAPLVLPMGGKVSSTALTYTSLDRFGPMVLYDSMRIRQWMVFFSEAVAVLAGTLTIVASLLFEEQPFPSETGVQMVQTTRWGWPNDTSTYITDLQPDTWYFNSLLGAKGLDGIMSLNSWPQGTYGNIAFPNLEVPGSVMKDGNSMKAKVPGFVRETNCERDLSDFVQIPAQVGAEELFLLNTTGPWGDMTWTDQSYEEFDDGLVKLQVLPSENQTEVVYFVGEVRGDKQKKYDGDTVGTLLVYWGSVQNGSFLFTTAWRCYTSSMEADYDVVFEGAGMRISKAPIPHPETRKVSQFIPPGTELDFVTLSTGLYDQNSTLPLPPLVGENGTASTTMYGSPVFEEDIIQGWAVLSSLLDTQTVIRGNRIPVEEGFVDYSSGETVPPEMDLPPINGTLIDPSAYRLVQKTWPTAIFLSFLGTILLFSLFSFLAPLLRLTGMRPRGWMLDVDKLKGLAYRNPSSIESMHELLRESNIAAILPPGADNMRPQELHEALVGWEFRLGWWRKRSGDGWKDVYTVAVLGMGMEFLGTGKAAKMPREREEGASVESLGTSASSVGKSGSSRDVVRIASFGSNPVGPLSESSGSIRR</sequence>
<feature type="region of interest" description="Disordered" evidence="1">
    <location>
        <begin position="1"/>
        <end position="22"/>
    </location>
</feature>
<keyword evidence="2" id="KW-0472">Membrane</keyword>
<dbReference type="PANTHER" id="PTHR37544:SF1">
    <property type="entry name" value="PHOSPHORIBOSYLAMINOIMIDAZOLE-SUCCINOCARBOXAMIDE SYNTHASE"/>
    <property type="match status" value="1"/>
</dbReference>
<accession>A0AAD5WSK3</accession>
<feature type="transmembrane region" description="Helical" evidence="2">
    <location>
        <begin position="610"/>
        <end position="629"/>
    </location>
</feature>
<dbReference type="AlphaFoldDB" id="A0AAD5WSK3"/>
<proteinExistence type="predicted"/>
<feature type="transmembrane region" description="Helical" evidence="2">
    <location>
        <begin position="154"/>
        <end position="178"/>
    </location>
</feature>
<reference evidence="3" key="1">
    <citation type="submission" date="2022-07" db="EMBL/GenBank/DDBJ databases">
        <title>Draft genome sequence of Zalerion maritima ATCC 34329, a (micro)plastics degrading marine fungus.</title>
        <authorList>
            <person name="Paco A."/>
            <person name="Goncalves M.F.M."/>
            <person name="Rocha-Santos T.A.P."/>
            <person name="Alves A."/>
        </authorList>
    </citation>
    <scope>NUCLEOTIDE SEQUENCE</scope>
    <source>
        <strain evidence="3">ATCC 34329</strain>
    </source>
</reference>
<evidence type="ECO:0000313" key="3">
    <source>
        <dbReference type="EMBL" id="KAJ2903197.1"/>
    </source>
</evidence>
<feature type="region of interest" description="Disordered" evidence="1">
    <location>
        <begin position="1208"/>
        <end position="1236"/>
    </location>
</feature>
<dbReference type="PANTHER" id="PTHR37544">
    <property type="entry name" value="SPRAY-RELATED"/>
    <property type="match status" value="1"/>
</dbReference>
<name>A0AAD5WSK3_9PEZI</name>
<feature type="compositionally biased region" description="Low complexity" evidence="1">
    <location>
        <begin position="1224"/>
        <end position="1236"/>
    </location>
</feature>
<dbReference type="InterPro" id="IPR021840">
    <property type="entry name" value="DUF3433"/>
</dbReference>
<keyword evidence="2" id="KW-1133">Transmembrane helix</keyword>
<gene>
    <name evidence="3" type="ORF">MKZ38_010233</name>
</gene>
<evidence type="ECO:0000313" key="4">
    <source>
        <dbReference type="Proteomes" id="UP001201980"/>
    </source>
</evidence>
<evidence type="ECO:0000256" key="2">
    <source>
        <dbReference type="SAM" id="Phobius"/>
    </source>
</evidence>
<organism evidence="3 4">
    <name type="scientific">Zalerion maritima</name>
    <dbReference type="NCBI Taxonomy" id="339359"/>
    <lineage>
        <taxon>Eukaryota</taxon>
        <taxon>Fungi</taxon>
        <taxon>Dikarya</taxon>
        <taxon>Ascomycota</taxon>
        <taxon>Pezizomycotina</taxon>
        <taxon>Sordariomycetes</taxon>
        <taxon>Lulworthiomycetidae</taxon>
        <taxon>Lulworthiales</taxon>
        <taxon>Lulworthiaceae</taxon>
        <taxon>Zalerion</taxon>
    </lineage>
</organism>
<keyword evidence="2" id="KW-0812">Transmembrane</keyword>
<evidence type="ECO:0000256" key="1">
    <source>
        <dbReference type="SAM" id="MobiDB-lite"/>
    </source>
</evidence>
<feature type="transmembrane region" description="Helical" evidence="2">
    <location>
        <begin position="48"/>
        <end position="69"/>
    </location>
</feature>